<evidence type="ECO:0000313" key="2">
    <source>
        <dbReference type="Proteomes" id="UP000236161"/>
    </source>
</evidence>
<proteinExistence type="predicted"/>
<dbReference type="EMBL" id="KZ452039">
    <property type="protein sequence ID" value="PKA49272.1"/>
    <property type="molecule type" value="Genomic_DNA"/>
</dbReference>
<keyword evidence="2" id="KW-1185">Reference proteome</keyword>
<reference evidence="1 2" key="1">
    <citation type="journal article" date="2017" name="Nature">
        <title>The Apostasia genome and the evolution of orchids.</title>
        <authorList>
            <person name="Zhang G.Q."/>
            <person name="Liu K.W."/>
            <person name="Li Z."/>
            <person name="Lohaus R."/>
            <person name="Hsiao Y.Y."/>
            <person name="Niu S.C."/>
            <person name="Wang J.Y."/>
            <person name="Lin Y.C."/>
            <person name="Xu Q."/>
            <person name="Chen L.J."/>
            <person name="Yoshida K."/>
            <person name="Fujiwara S."/>
            <person name="Wang Z.W."/>
            <person name="Zhang Y.Q."/>
            <person name="Mitsuda N."/>
            <person name="Wang M."/>
            <person name="Liu G.H."/>
            <person name="Pecoraro L."/>
            <person name="Huang H.X."/>
            <person name="Xiao X.J."/>
            <person name="Lin M."/>
            <person name="Wu X.Y."/>
            <person name="Wu W.L."/>
            <person name="Chen Y.Y."/>
            <person name="Chang S.B."/>
            <person name="Sakamoto S."/>
            <person name="Ohme-Takagi M."/>
            <person name="Yagi M."/>
            <person name="Zeng S.J."/>
            <person name="Shen C.Y."/>
            <person name="Yeh C.M."/>
            <person name="Luo Y.B."/>
            <person name="Tsai W.C."/>
            <person name="Van de Peer Y."/>
            <person name="Liu Z.J."/>
        </authorList>
    </citation>
    <scope>NUCLEOTIDE SEQUENCE [LARGE SCALE GENOMIC DNA]</scope>
    <source>
        <strain evidence="2">cv. Shenzhen</strain>
        <tissue evidence="1">Stem</tissue>
    </source>
</reference>
<sequence length="231" mass="25751">MSAAGCAQCSGMQSRRCTQTHAVGNHTAPRVGGRRMAGSTLARGCAAASWAMSHVAVAPSTNEGCASLCKGYWLENNPFAATFTKGSESAGCARSHAAEQLEVREMRERRERSLRSRWRRRTYQRIEAEPQKKTPATRLWRVRLTWPELRRRLLAVPAAAKLVARLRVVHADMCWCWLEAGACRRRRPRAAAPAAGGRRRNVRRAGSMATPEFDRMVLAYVHTSVMAGRYN</sequence>
<name>A0A2I0A152_9ASPA</name>
<dbReference type="Proteomes" id="UP000236161">
    <property type="component" value="Unassembled WGS sequence"/>
</dbReference>
<accession>A0A2I0A152</accession>
<gene>
    <name evidence="1" type="ORF">AXF42_Ash014174</name>
</gene>
<protein>
    <submittedName>
        <fullName evidence="1">Uncharacterized protein</fullName>
    </submittedName>
</protein>
<organism evidence="1 2">
    <name type="scientific">Apostasia shenzhenica</name>
    <dbReference type="NCBI Taxonomy" id="1088818"/>
    <lineage>
        <taxon>Eukaryota</taxon>
        <taxon>Viridiplantae</taxon>
        <taxon>Streptophyta</taxon>
        <taxon>Embryophyta</taxon>
        <taxon>Tracheophyta</taxon>
        <taxon>Spermatophyta</taxon>
        <taxon>Magnoliopsida</taxon>
        <taxon>Liliopsida</taxon>
        <taxon>Asparagales</taxon>
        <taxon>Orchidaceae</taxon>
        <taxon>Apostasioideae</taxon>
        <taxon>Apostasia</taxon>
    </lineage>
</organism>
<dbReference type="AlphaFoldDB" id="A0A2I0A152"/>
<evidence type="ECO:0000313" key="1">
    <source>
        <dbReference type="EMBL" id="PKA49272.1"/>
    </source>
</evidence>